<organism evidence="2 3">
    <name type="scientific">Novacetimonas hansenii ATCC 23769</name>
    <dbReference type="NCBI Taxonomy" id="714995"/>
    <lineage>
        <taxon>Bacteria</taxon>
        <taxon>Pseudomonadati</taxon>
        <taxon>Pseudomonadota</taxon>
        <taxon>Alphaproteobacteria</taxon>
        <taxon>Acetobacterales</taxon>
        <taxon>Acetobacteraceae</taxon>
        <taxon>Novacetimonas</taxon>
    </lineage>
</organism>
<name>D5QIB6_NOVHA</name>
<feature type="region of interest" description="Disordered" evidence="1">
    <location>
        <begin position="19"/>
        <end position="51"/>
    </location>
</feature>
<sequence>MPHAPISISIYGSQPTAWHPCGRGLRHKSRNGREYASALTRDDTLPNIHGT</sequence>
<dbReference type="EMBL" id="ADTV01000057">
    <property type="protein sequence ID" value="EFG83231.1"/>
    <property type="molecule type" value="Genomic_DNA"/>
</dbReference>
<evidence type="ECO:0000256" key="1">
    <source>
        <dbReference type="SAM" id="MobiDB-lite"/>
    </source>
</evidence>
<gene>
    <name evidence="2" type="ORF">GXY_14487</name>
</gene>
<dbReference type="HOGENOM" id="CLU_3099932_0_0_5"/>
<proteinExistence type="predicted"/>
<dbReference type="Proteomes" id="UP000006468">
    <property type="component" value="Chromosome"/>
</dbReference>
<accession>D5QIB6</accession>
<evidence type="ECO:0000313" key="2">
    <source>
        <dbReference type="EMBL" id="EFG83231.1"/>
    </source>
</evidence>
<comment type="caution">
    <text evidence="2">The sequence shown here is derived from an EMBL/GenBank/DDBJ whole genome shotgun (WGS) entry which is preliminary data.</text>
</comment>
<evidence type="ECO:0000313" key="3">
    <source>
        <dbReference type="Proteomes" id="UP000006468"/>
    </source>
</evidence>
<protein>
    <submittedName>
        <fullName evidence="2">Uncharacterized protein</fullName>
    </submittedName>
</protein>
<dbReference type="AlphaFoldDB" id="D5QIB6"/>
<reference evidence="2 3" key="1">
    <citation type="journal article" date="2010" name="J. Bacteriol.">
        <title>Genome sequence of a cellulose-producing bacterium, Gluconacetobacter hansenii ATCC 23769.</title>
        <authorList>
            <person name="Iyer P.R."/>
            <person name="Geib S.M."/>
            <person name="Catchmark J."/>
            <person name="Kao T.H."/>
            <person name="Tien M."/>
        </authorList>
    </citation>
    <scope>NUCLEOTIDE SEQUENCE [LARGE SCALE GENOMIC DNA]</scope>
    <source>
        <strain evidence="2 3">ATCC 23769</strain>
    </source>
</reference>